<name>A0A850NR65_9PROT</name>
<organism evidence="1 2">
    <name type="scientific">Endobacter medicaginis</name>
    <dbReference type="NCBI Taxonomy" id="1181271"/>
    <lineage>
        <taxon>Bacteria</taxon>
        <taxon>Pseudomonadati</taxon>
        <taxon>Pseudomonadota</taxon>
        <taxon>Alphaproteobacteria</taxon>
        <taxon>Acetobacterales</taxon>
        <taxon>Acetobacteraceae</taxon>
        <taxon>Endobacter</taxon>
    </lineage>
</organism>
<dbReference type="GO" id="GO:0051301">
    <property type="term" value="P:cell division"/>
    <property type="evidence" value="ECO:0007669"/>
    <property type="project" value="UniProtKB-KW"/>
</dbReference>
<protein>
    <submittedName>
        <fullName evidence="1">Cell division protein ZapE</fullName>
    </submittedName>
</protein>
<dbReference type="AlphaFoldDB" id="A0A850NR65"/>
<feature type="non-terminal residue" evidence="1">
    <location>
        <position position="49"/>
    </location>
</feature>
<keyword evidence="1" id="KW-0131">Cell cycle</keyword>
<evidence type="ECO:0000313" key="2">
    <source>
        <dbReference type="Proteomes" id="UP000565205"/>
    </source>
</evidence>
<evidence type="ECO:0000313" key="1">
    <source>
        <dbReference type="EMBL" id="NVN31394.1"/>
    </source>
</evidence>
<proteinExistence type="predicted"/>
<sequence>MSQPDLSPLAVYQARVASGALSPDDGQLAAITRLDRLWHELAAHAVAAR</sequence>
<reference evidence="1 2" key="1">
    <citation type="submission" date="2020-06" db="EMBL/GenBank/DDBJ databases">
        <title>Description of novel acetic acid bacteria.</title>
        <authorList>
            <person name="Sombolestani A."/>
        </authorList>
    </citation>
    <scope>NUCLEOTIDE SEQUENCE [LARGE SCALE GENOMIC DNA]</scope>
    <source>
        <strain evidence="1 2">LMG 26838</strain>
    </source>
</reference>
<keyword evidence="1" id="KW-0132">Cell division</keyword>
<gene>
    <name evidence="1" type="ORF">HUK83_13775</name>
</gene>
<dbReference type="EMBL" id="JABXXQ010000362">
    <property type="protein sequence ID" value="NVN31394.1"/>
    <property type="molecule type" value="Genomic_DNA"/>
</dbReference>
<dbReference type="Proteomes" id="UP000565205">
    <property type="component" value="Unassembled WGS sequence"/>
</dbReference>
<comment type="caution">
    <text evidence="1">The sequence shown here is derived from an EMBL/GenBank/DDBJ whole genome shotgun (WGS) entry which is preliminary data.</text>
</comment>
<accession>A0A850NR65</accession>